<evidence type="ECO:0000313" key="8">
    <source>
        <dbReference type="Proteomes" id="UP000437736"/>
    </source>
</evidence>
<sequence length="427" mass="43400">MEGGLQLGGERPGRPLVGGVEAEHAGEQHHDPGAGRAADGLLDPLGAEAGLVLGPLQRVVAPAGVPGGHRAAGSGAGRSSSGKGQGFNATLLGGCRPLAAGTTRDPYPAPPHPNDARARPYDDGVGAAPRVAVIGAGAVGCFFAAQLAAGGRAEVTVCARRPFGDLQVSSELWGTTLRAAPLVQTDPAGLQAPFDAVLLATKAHQTAGAAAWLAAATGPGTTVAVLQNGVEQVGRVRPWVPSSAVVLPAVVYCGVERTGPGRVTHRTHGWFHLPDGEAARAVAGLFPPERELVQPVADWPTTAWRKLCENVTANGVTALTGRRMEVLRDPAVQELLRGLLAEATTVAASEGAVLPPDYADRQIARVAAFPDGVGTSMLYDRLGGLPMEEDAIYGAVVRAGARHGVATPLNQALLTLLAAISATAAGT</sequence>
<dbReference type="InterPro" id="IPR013332">
    <property type="entry name" value="KPR_N"/>
</dbReference>
<feature type="domain" description="Ketopantoate reductase N-terminal" evidence="5">
    <location>
        <begin position="131"/>
        <end position="275"/>
    </location>
</feature>
<gene>
    <name evidence="7" type="ORF">GHK86_18505</name>
</gene>
<evidence type="ECO:0000259" key="6">
    <source>
        <dbReference type="Pfam" id="PF08546"/>
    </source>
</evidence>
<protein>
    <submittedName>
        <fullName evidence="7">2-dehydropantoate 2-reductase</fullName>
        <ecNumber evidence="7">1.1.1.169</ecNumber>
    </submittedName>
</protein>
<dbReference type="GO" id="GO:0008677">
    <property type="term" value="F:2-dehydropantoate 2-reductase activity"/>
    <property type="evidence" value="ECO:0007669"/>
    <property type="project" value="UniProtKB-EC"/>
</dbReference>
<feature type="domain" description="Ketopantoate reductase C-terminal" evidence="6">
    <location>
        <begin position="301"/>
        <end position="420"/>
    </location>
</feature>
<evidence type="ECO:0000256" key="2">
    <source>
        <dbReference type="ARBA" id="ARBA00022857"/>
    </source>
</evidence>
<keyword evidence="2" id="KW-0521">NADP</keyword>
<dbReference type="NCBIfam" id="NF005091">
    <property type="entry name" value="PRK06522.2-2"/>
    <property type="match status" value="1"/>
</dbReference>
<dbReference type="Pfam" id="PF02558">
    <property type="entry name" value="ApbA"/>
    <property type="match status" value="1"/>
</dbReference>
<organism evidence="7 8">
    <name type="scientific">Acidiferrimicrobium australe</name>
    <dbReference type="NCBI Taxonomy" id="2664430"/>
    <lineage>
        <taxon>Bacteria</taxon>
        <taxon>Bacillati</taxon>
        <taxon>Actinomycetota</taxon>
        <taxon>Acidimicrobiia</taxon>
        <taxon>Acidimicrobiales</taxon>
        <taxon>Acidimicrobiaceae</taxon>
        <taxon>Acidiferrimicrobium</taxon>
    </lineage>
</organism>
<dbReference type="EMBL" id="WJHE01001165">
    <property type="protein sequence ID" value="MST34707.1"/>
    <property type="molecule type" value="Genomic_DNA"/>
</dbReference>
<name>A0ABW9QZQ3_9ACTN</name>
<dbReference type="PANTHER" id="PTHR21708">
    <property type="entry name" value="PROBABLE 2-DEHYDROPANTOATE 2-REDUCTASE"/>
    <property type="match status" value="1"/>
</dbReference>
<dbReference type="InterPro" id="IPR051402">
    <property type="entry name" value="KPR-Related"/>
</dbReference>
<dbReference type="InterPro" id="IPR008927">
    <property type="entry name" value="6-PGluconate_DH-like_C_sf"/>
</dbReference>
<comment type="caution">
    <text evidence="7">The sequence shown here is derived from an EMBL/GenBank/DDBJ whole genome shotgun (WGS) entry which is preliminary data.</text>
</comment>
<dbReference type="PANTHER" id="PTHR21708:SF26">
    <property type="entry name" value="2-DEHYDROPANTOATE 2-REDUCTASE"/>
    <property type="match status" value="1"/>
</dbReference>
<dbReference type="InterPro" id="IPR013328">
    <property type="entry name" value="6PGD_dom2"/>
</dbReference>
<evidence type="ECO:0000256" key="1">
    <source>
        <dbReference type="ARBA" id="ARBA00007870"/>
    </source>
</evidence>
<feature type="region of interest" description="Disordered" evidence="4">
    <location>
        <begin position="98"/>
        <end position="122"/>
    </location>
</feature>
<proteinExistence type="inferred from homology"/>
<keyword evidence="3 7" id="KW-0560">Oxidoreductase</keyword>
<dbReference type="SUPFAM" id="SSF51735">
    <property type="entry name" value="NAD(P)-binding Rossmann-fold domains"/>
    <property type="match status" value="1"/>
</dbReference>
<evidence type="ECO:0000256" key="3">
    <source>
        <dbReference type="ARBA" id="ARBA00023002"/>
    </source>
</evidence>
<dbReference type="NCBIfam" id="TIGR00745">
    <property type="entry name" value="apbA_panE"/>
    <property type="match status" value="1"/>
</dbReference>
<keyword evidence="8" id="KW-1185">Reference proteome</keyword>
<dbReference type="InterPro" id="IPR036291">
    <property type="entry name" value="NAD(P)-bd_dom_sf"/>
</dbReference>
<evidence type="ECO:0000259" key="5">
    <source>
        <dbReference type="Pfam" id="PF02558"/>
    </source>
</evidence>
<dbReference type="EC" id="1.1.1.169" evidence="7"/>
<dbReference type="SUPFAM" id="SSF48179">
    <property type="entry name" value="6-phosphogluconate dehydrogenase C-terminal domain-like"/>
    <property type="match status" value="1"/>
</dbReference>
<dbReference type="Proteomes" id="UP000437736">
    <property type="component" value="Unassembled WGS sequence"/>
</dbReference>
<evidence type="ECO:0000256" key="4">
    <source>
        <dbReference type="SAM" id="MobiDB-lite"/>
    </source>
</evidence>
<dbReference type="InterPro" id="IPR003710">
    <property type="entry name" value="ApbA"/>
</dbReference>
<comment type="similarity">
    <text evidence="1">Belongs to the ketopantoate reductase family.</text>
</comment>
<dbReference type="Pfam" id="PF08546">
    <property type="entry name" value="ApbA_C"/>
    <property type="match status" value="1"/>
</dbReference>
<dbReference type="Gene3D" id="3.40.50.720">
    <property type="entry name" value="NAD(P)-binding Rossmann-like Domain"/>
    <property type="match status" value="1"/>
</dbReference>
<reference evidence="7 8" key="1">
    <citation type="submission" date="2019-11" db="EMBL/GenBank/DDBJ databases">
        <title>Acidiferrimicrobium australis gen. nov., sp. nov., an acidophilic and obligately heterotrophic, member of the Actinobacteria that catalyses dissimilatory oxido- reduction of iron isolated from metal-rich acidic water in Chile.</title>
        <authorList>
            <person name="Gonzalez D."/>
            <person name="Huber K."/>
            <person name="Hedrich S."/>
            <person name="Rojas-Villalobos C."/>
            <person name="Quatrini R."/>
            <person name="Dinamarca M.A."/>
            <person name="Schwarz A."/>
            <person name="Canales C."/>
            <person name="Nancucheo I."/>
        </authorList>
    </citation>
    <scope>NUCLEOTIDE SEQUENCE [LARGE SCALE GENOMIC DNA]</scope>
    <source>
        <strain evidence="7 8">USS-CCA1</strain>
    </source>
</reference>
<dbReference type="InterPro" id="IPR013752">
    <property type="entry name" value="KPA_reductase"/>
</dbReference>
<dbReference type="Gene3D" id="1.10.1040.10">
    <property type="entry name" value="N-(1-d-carboxylethyl)-l-norvaline Dehydrogenase, domain 2"/>
    <property type="match status" value="1"/>
</dbReference>
<accession>A0ABW9QZQ3</accession>
<evidence type="ECO:0000313" key="7">
    <source>
        <dbReference type="EMBL" id="MST34707.1"/>
    </source>
</evidence>